<dbReference type="RefSeq" id="WP_104438725.1">
    <property type="nucleotide sequence ID" value="NZ_PTJA01000012.1"/>
</dbReference>
<keyword evidence="3" id="KW-1185">Reference proteome</keyword>
<reference evidence="2 3" key="1">
    <citation type="submission" date="2018-02" db="EMBL/GenBank/DDBJ databases">
        <title>Genomic Encyclopedia of Archaeal and Bacterial Type Strains, Phase II (KMG-II): from individual species to whole genera.</title>
        <authorList>
            <person name="Goeker M."/>
        </authorList>
    </citation>
    <scope>NUCLEOTIDE SEQUENCE [LARGE SCALE GENOMIC DNA]</scope>
    <source>
        <strain evidence="2 3">DSM 3808</strain>
    </source>
</reference>
<evidence type="ECO:0000313" key="2">
    <source>
        <dbReference type="EMBL" id="PPK79039.1"/>
    </source>
</evidence>
<protein>
    <submittedName>
        <fullName evidence="2">Uncharacterized protein DUF4397</fullName>
    </submittedName>
</protein>
<dbReference type="InterPro" id="IPR025510">
    <property type="entry name" value="DUF4397"/>
</dbReference>
<dbReference type="Proteomes" id="UP000237749">
    <property type="component" value="Unassembled WGS sequence"/>
</dbReference>
<evidence type="ECO:0000259" key="1">
    <source>
        <dbReference type="Pfam" id="PF14344"/>
    </source>
</evidence>
<name>A0A2S6HNJ3_9FIRM</name>
<organism evidence="2 3">
    <name type="scientific">Lacrimispora xylanisolvens</name>
    <dbReference type="NCBI Taxonomy" id="384636"/>
    <lineage>
        <taxon>Bacteria</taxon>
        <taxon>Bacillati</taxon>
        <taxon>Bacillota</taxon>
        <taxon>Clostridia</taxon>
        <taxon>Lachnospirales</taxon>
        <taxon>Lachnospiraceae</taxon>
        <taxon>Lacrimispora</taxon>
    </lineage>
</organism>
<dbReference type="Pfam" id="PF14344">
    <property type="entry name" value="DUF4397"/>
    <property type="match status" value="1"/>
</dbReference>
<gene>
    <name evidence="2" type="ORF">BXY41_112199</name>
</gene>
<feature type="domain" description="DUF4397" evidence="1">
    <location>
        <begin position="16"/>
        <end position="130"/>
    </location>
</feature>
<comment type="caution">
    <text evidence="2">The sequence shown here is derived from an EMBL/GenBank/DDBJ whole genome shotgun (WGS) entry which is preliminary data.</text>
</comment>
<sequence length="207" mass="22435">MDQYTTRPSDEVQVGYVRVMHTAPNAPNVDIYVDDEMIIDNLAYGDFTDYLPVQEGTYKVTLYVAGTQDNPIVANMLPVEPDVMLTVAAVGTPDNISLLSITDGGSDIIPGKAMVRFIHLSPDAPAVDITLQDGTVIFPNVAFKQITPYIAADPMELTLQVRPAGSSDIVLEIPNVPLTENSLNTIYAVGLLQGDPQLEVLLTMDEI</sequence>
<dbReference type="EMBL" id="PTJA01000012">
    <property type="protein sequence ID" value="PPK79039.1"/>
    <property type="molecule type" value="Genomic_DNA"/>
</dbReference>
<evidence type="ECO:0000313" key="3">
    <source>
        <dbReference type="Proteomes" id="UP000237749"/>
    </source>
</evidence>
<accession>A0A2S6HNJ3</accession>
<proteinExistence type="predicted"/>
<dbReference type="OrthoDB" id="2235251at2"/>
<dbReference type="AlphaFoldDB" id="A0A2S6HNJ3"/>